<dbReference type="Proteomes" id="UP000241818">
    <property type="component" value="Unassembled WGS sequence"/>
</dbReference>
<protein>
    <recommendedName>
        <fullName evidence="2">C2H2-type domain-containing protein</fullName>
    </recommendedName>
</protein>
<dbReference type="GO" id="GO:0008270">
    <property type="term" value="F:zinc ion binding"/>
    <property type="evidence" value="ECO:0007669"/>
    <property type="project" value="UniProtKB-KW"/>
</dbReference>
<dbReference type="GeneID" id="36572026"/>
<name>A0A2T3AQT8_AMORE</name>
<sequence length="206" mass="23077">MLPASQLPVVNHHYPEQQNIISGFPVGTAQVCVAQPTTEPCVPEASSTTAVVKPESKPRAKCKYPDCRSTFARKYDVERHERNVHDRTVNILCPVYGCNRATKPFARLDKFQEHFRHKKHVSAGKLMCPVDGCSFGPGNRTQLEQHLISQPHPSCAKQPHLIGIIRTLQIRDPKYLLQRRLKGEDACPLRIAGIATYHASQALLAR</sequence>
<evidence type="ECO:0000259" key="2">
    <source>
        <dbReference type="PROSITE" id="PS50157"/>
    </source>
</evidence>
<keyword evidence="1" id="KW-0479">Metal-binding</keyword>
<dbReference type="PROSITE" id="PS50157">
    <property type="entry name" value="ZINC_FINGER_C2H2_2"/>
    <property type="match status" value="1"/>
</dbReference>
<keyword evidence="4" id="KW-1185">Reference proteome</keyword>
<dbReference type="RefSeq" id="XP_024717022.1">
    <property type="nucleotide sequence ID" value="XM_024863945.1"/>
</dbReference>
<accession>A0A2T3AQT8</accession>
<keyword evidence="1" id="KW-0863">Zinc-finger</keyword>
<organism evidence="3 4">
    <name type="scientific">Amorphotheca resinae ATCC 22711</name>
    <dbReference type="NCBI Taxonomy" id="857342"/>
    <lineage>
        <taxon>Eukaryota</taxon>
        <taxon>Fungi</taxon>
        <taxon>Dikarya</taxon>
        <taxon>Ascomycota</taxon>
        <taxon>Pezizomycotina</taxon>
        <taxon>Leotiomycetes</taxon>
        <taxon>Helotiales</taxon>
        <taxon>Amorphothecaceae</taxon>
        <taxon>Amorphotheca</taxon>
    </lineage>
</organism>
<dbReference type="OrthoDB" id="2687452at2759"/>
<keyword evidence="1" id="KW-0862">Zinc</keyword>
<dbReference type="EMBL" id="KZ679018">
    <property type="protein sequence ID" value="PSS08624.1"/>
    <property type="molecule type" value="Genomic_DNA"/>
</dbReference>
<dbReference type="PROSITE" id="PS00028">
    <property type="entry name" value="ZINC_FINGER_C2H2_1"/>
    <property type="match status" value="1"/>
</dbReference>
<dbReference type="InParanoid" id="A0A2T3AQT8"/>
<dbReference type="AlphaFoldDB" id="A0A2T3AQT8"/>
<evidence type="ECO:0000313" key="4">
    <source>
        <dbReference type="Proteomes" id="UP000241818"/>
    </source>
</evidence>
<dbReference type="Gene3D" id="3.30.160.60">
    <property type="entry name" value="Classic Zinc Finger"/>
    <property type="match status" value="1"/>
</dbReference>
<dbReference type="STRING" id="857342.A0A2T3AQT8"/>
<gene>
    <name evidence="3" type="ORF">M430DRAFT_187644</name>
</gene>
<evidence type="ECO:0000256" key="1">
    <source>
        <dbReference type="PROSITE-ProRule" id="PRU00042"/>
    </source>
</evidence>
<feature type="domain" description="C2H2-type" evidence="2">
    <location>
        <begin position="60"/>
        <end position="85"/>
    </location>
</feature>
<evidence type="ECO:0000313" key="3">
    <source>
        <dbReference type="EMBL" id="PSS08624.1"/>
    </source>
</evidence>
<proteinExistence type="predicted"/>
<dbReference type="SMART" id="SM00355">
    <property type="entry name" value="ZnF_C2H2"/>
    <property type="match status" value="3"/>
</dbReference>
<reference evidence="3 4" key="1">
    <citation type="journal article" date="2018" name="New Phytol.">
        <title>Comparative genomics and transcriptomics depict ericoid mycorrhizal fungi as versatile saprotrophs and plant mutualists.</title>
        <authorList>
            <person name="Martino E."/>
            <person name="Morin E."/>
            <person name="Grelet G.A."/>
            <person name="Kuo A."/>
            <person name="Kohler A."/>
            <person name="Daghino S."/>
            <person name="Barry K.W."/>
            <person name="Cichocki N."/>
            <person name="Clum A."/>
            <person name="Dockter R.B."/>
            <person name="Hainaut M."/>
            <person name="Kuo R.C."/>
            <person name="LaButti K."/>
            <person name="Lindahl B.D."/>
            <person name="Lindquist E.A."/>
            <person name="Lipzen A."/>
            <person name="Khouja H.R."/>
            <person name="Magnuson J."/>
            <person name="Murat C."/>
            <person name="Ohm R.A."/>
            <person name="Singer S.W."/>
            <person name="Spatafora J.W."/>
            <person name="Wang M."/>
            <person name="Veneault-Fourrey C."/>
            <person name="Henrissat B."/>
            <person name="Grigoriev I.V."/>
            <person name="Martin F.M."/>
            <person name="Perotto S."/>
        </authorList>
    </citation>
    <scope>NUCLEOTIDE SEQUENCE [LARGE SCALE GENOMIC DNA]</scope>
    <source>
        <strain evidence="3 4">ATCC 22711</strain>
    </source>
</reference>
<dbReference type="InterPro" id="IPR013087">
    <property type="entry name" value="Znf_C2H2_type"/>
</dbReference>